<protein>
    <submittedName>
        <fullName evidence="1">Uncharacterized protein</fullName>
    </submittedName>
</protein>
<gene>
    <name evidence="1" type="ORF">BZG01_08350</name>
</gene>
<accession>A0A2N3I9T1</accession>
<reference evidence="1 2" key="1">
    <citation type="journal article" date="2017" name="Front. Microbiol.">
        <title>Labilibaculum manganireducens gen. nov., sp. nov. and Labilibaculum filiforme sp. nov., Novel Bacteroidetes Isolated from Subsurface Sediments of the Baltic Sea.</title>
        <authorList>
            <person name="Vandieken V."/>
            <person name="Marshall I.P."/>
            <person name="Niemann H."/>
            <person name="Engelen B."/>
            <person name="Cypionka H."/>
        </authorList>
    </citation>
    <scope>NUCLEOTIDE SEQUENCE [LARGE SCALE GENOMIC DNA]</scope>
    <source>
        <strain evidence="1 2">59.10-2M</strain>
    </source>
</reference>
<dbReference type="AlphaFoldDB" id="A0A2N3I9T1"/>
<keyword evidence="2" id="KW-1185">Reference proteome</keyword>
<dbReference type="Proteomes" id="UP000233618">
    <property type="component" value="Unassembled WGS sequence"/>
</dbReference>
<comment type="caution">
    <text evidence="1">The sequence shown here is derived from an EMBL/GenBank/DDBJ whole genome shotgun (WGS) entry which is preliminary data.</text>
</comment>
<proteinExistence type="predicted"/>
<evidence type="ECO:0000313" key="1">
    <source>
        <dbReference type="EMBL" id="PKQ67102.1"/>
    </source>
</evidence>
<organism evidence="1 2">
    <name type="scientific">Labilibaculum manganireducens</name>
    <dbReference type="NCBI Taxonomy" id="1940525"/>
    <lineage>
        <taxon>Bacteria</taxon>
        <taxon>Pseudomonadati</taxon>
        <taxon>Bacteroidota</taxon>
        <taxon>Bacteroidia</taxon>
        <taxon>Marinilabiliales</taxon>
        <taxon>Marinifilaceae</taxon>
        <taxon>Labilibaculum</taxon>
    </lineage>
</organism>
<name>A0A2N3I9T1_9BACT</name>
<dbReference type="EMBL" id="MVDE01000010">
    <property type="protein sequence ID" value="PKQ67102.1"/>
    <property type="molecule type" value="Genomic_DNA"/>
</dbReference>
<sequence length="193" mass="22164">MSSDQLLMETFSVKQIESLQSIVAYVDDMVLSKTKTENIEEAYHEYFDSLSKQLENGITKDGFKLNAPFKEQEKYQFLKNIDKDVFNGIWVLVAESKVLSASKIASLDQMKDLELSTSGLYMDYLNKLGVTDNRYKDLYDLIQSTGGMVGPSTFMSVHERFDFGVVKNRLWAAIYLLNLKDIDIEMKGYQEEN</sequence>
<evidence type="ECO:0000313" key="2">
    <source>
        <dbReference type="Proteomes" id="UP000233618"/>
    </source>
</evidence>